<name>A0ACC0T0I7_POPTR</name>
<reference evidence="1 2" key="1">
    <citation type="journal article" date="2006" name="Science">
        <title>The genome of black cottonwood, Populus trichocarpa (Torr. &amp; Gray).</title>
        <authorList>
            <person name="Tuskan G.A."/>
            <person name="Difazio S."/>
            <person name="Jansson S."/>
            <person name="Bohlmann J."/>
            <person name="Grigoriev I."/>
            <person name="Hellsten U."/>
            <person name="Putnam N."/>
            <person name="Ralph S."/>
            <person name="Rombauts S."/>
            <person name="Salamov A."/>
            <person name="Schein J."/>
            <person name="Sterck L."/>
            <person name="Aerts A."/>
            <person name="Bhalerao R.R."/>
            <person name="Bhalerao R.P."/>
            <person name="Blaudez D."/>
            <person name="Boerjan W."/>
            <person name="Brun A."/>
            <person name="Brunner A."/>
            <person name="Busov V."/>
            <person name="Campbell M."/>
            <person name="Carlson J."/>
            <person name="Chalot M."/>
            <person name="Chapman J."/>
            <person name="Chen G.L."/>
            <person name="Cooper D."/>
            <person name="Coutinho P.M."/>
            <person name="Couturier J."/>
            <person name="Covert S."/>
            <person name="Cronk Q."/>
            <person name="Cunningham R."/>
            <person name="Davis J."/>
            <person name="Degroeve S."/>
            <person name="Dejardin A."/>
            <person name="Depamphilis C."/>
            <person name="Detter J."/>
            <person name="Dirks B."/>
            <person name="Dubchak I."/>
            <person name="Duplessis S."/>
            <person name="Ehlting J."/>
            <person name="Ellis B."/>
            <person name="Gendler K."/>
            <person name="Goodstein D."/>
            <person name="Gribskov M."/>
            <person name="Grimwood J."/>
            <person name="Groover A."/>
            <person name="Gunter L."/>
            <person name="Hamberger B."/>
            <person name="Heinze B."/>
            <person name="Helariutta Y."/>
            <person name="Henrissat B."/>
            <person name="Holligan D."/>
            <person name="Holt R."/>
            <person name="Huang W."/>
            <person name="Islam-Faridi N."/>
            <person name="Jones S."/>
            <person name="Jones-Rhoades M."/>
            <person name="Jorgensen R."/>
            <person name="Joshi C."/>
            <person name="Kangasjarvi J."/>
            <person name="Karlsson J."/>
            <person name="Kelleher C."/>
            <person name="Kirkpatrick R."/>
            <person name="Kirst M."/>
            <person name="Kohler A."/>
            <person name="Kalluri U."/>
            <person name="Larimer F."/>
            <person name="Leebens-Mack J."/>
            <person name="Leple J.C."/>
            <person name="Locascio P."/>
            <person name="Lou Y."/>
            <person name="Lucas S."/>
            <person name="Martin F."/>
            <person name="Montanini B."/>
            <person name="Napoli C."/>
            <person name="Nelson D.R."/>
            <person name="Nelson C."/>
            <person name="Nieminen K."/>
            <person name="Nilsson O."/>
            <person name="Pereda V."/>
            <person name="Peter G."/>
            <person name="Philippe R."/>
            <person name="Pilate G."/>
            <person name="Poliakov A."/>
            <person name="Razumovskaya J."/>
            <person name="Richardson P."/>
            <person name="Rinaldi C."/>
            <person name="Ritland K."/>
            <person name="Rouze P."/>
            <person name="Ryaboy D."/>
            <person name="Schmutz J."/>
            <person name="Schrader J."/>
            <person name="Segerman B."/>
            <person name="Shin H."/>
            <person name="Siddiqui A."/>
            <person name="Sterky F."/>
            <person name="Terry A."/>
            <person name="Tsai C.J."/>
            <person name="Uberbacher E."/>
            <person name="Unneberg P."/>
            <person name="Vahala J."/>
            <person name="Wall K."/>
            <person name="Wessler S."/>
            <person name="Yang G."/>
            <person name="Yin T."/>
            <person name="Douglas C."/>
            <person name="Marra M."/>
            <person name="Sandberg G."/>
            <person name="Van de Peer Y."/>
            <person name="Rokhsar D."/>
        </authorList>
    </citation>
    <scope>NUCLEOTIDE SEQUENCE [LARGE SCALE GENOMIC DNA]</scope>
    <source>
        <strain evidence="2">cv. Nisqually</strain>
    </source>
</reference>
<dbReference type="Proteomes" id="UP000006729">
    <property type="component" value="Chromosome 5"/>
</dbReference>
<comment type="caution">
    <text evidence="1">The sequence shown here is derived from an EMBL/GenBank/DDBJ whole genome shotgun (WGS) entry which is preliminary data.</text>
</comment>
<evidence type="ECO:0000313" key="2">
    <source>
        <dbReference type="Proteomes" id="UP000006729"/>
    </source>
</evidence>
<accession>A0ACC0T0I7</accession>
<evidence type="ECO:0000313" key="1">
    <source>
        <dbReference type="EMBL" id="KAI9394744.1"/>
    </source>
</evidence>
<keyword evidence="2" id="KW-1185">Reference proteome</keyword>
<organism evidence="1 2">
    <name type="scientific">Populus trichocarpa</name>
    <name type="common">Western balsam poplar</name>
    <name type="synonym">Populus balsamifera subsp. trichocarpa</name>
    <dbReference type="NCBI Taxonomy" id="3694"/>
    <lineage>
        <taxon>Eukaryota</taxon>
        <taxon>Viridiplantae</taxon>
        <taxon>Streptophyta</taxon>
        <taxon>Embryophyta</taxon>
        <taxon>Tracheophyta</taxon>
        <taxon>Spermatophyta</taxon>
        <taxon>Magnoliopsida</taxon>
        <taxon>eudicotyledons</taxon>
        <taxon>Gunneridae</taxon>
        <taxon>Pentapetalae</taxon>
        <taxon>rosids</taxon>
        <taxon>fabids</taxon>
        <taxon>Malpighiales</taxon>
        <taxon>Salicaceae</taxon>
        <taxon>Saliceae</taxon>
        <taxon>Populus</taxon>
    </lineage>
</organism>
<gene>
    <name evidence="1" type="ORF">POPTR_005G137425v4</name>
</gene>
<proteinExistence type="predicted"/>
<protein>
    <submittedName>
        <fullName evidence="1">Uncharacterized protein</fullName>
    </submittedName>
</protein>
<sequence length="31" mass="3790">MPMIFFHFLKIIFDISTSKRSKNYKRNGKQL</sequence>
<dbReference type="EMBL" id="CM009294">
    <property type="protein sequence ID" value="KAI9394744.1"/>
    <property type="molecule type" value="Genomic_DNA"/>
</dbReference>